<evidence type="ECO:0000259" key="3">
    <source>
        <dbReference type="Pfam" id="PF00501"/>
    </source>
</evidence>
<dbReference type="PANTHER" id="PTHR43201:SF5">
    <property type="entry name" value="MEDIUM-CHAIN ACYL-COA LIGASE ACSF2, MITOCHONDRIAL"/>
    <property type="match status" value="1"/>
</dbReference>
<dbReference type="STRING" id="169679.CSACC_28110"/>
<sequence length="495" mass="56567">MSMNYFKLLKKIQKKNSEKSFLIVDGKFYTYEEVYKKTKLFIDALKNIQAINEENTNESCKKTVLIYSDDFYFQIISFFAINGIHGIPIIAHYNLPHEVLNKIIINNNINYVLSDKEISGISEDNFVKEILLDKKLNYEKNSIEYKQNIQIFEDEVLGNIYVYGSQILKESIDVNSEVCMGVLTSGSTGVPKVLYRTYESWAGFFDIQNNIFKINSNSKLLINGSLSFTGNLNAVMSTLYEGGSVVSLTSFKCKQWINTFEEMKITNIYLVPSKLKMLAKLIKKRINSVNSIFTGSELLIYKVADKLKQVFPESELILYYGASELNYITYITYKEMYLNPLSVGRPFPNVDVFIKNDFIYVNTKYHVEGMTNPCTVYDAGYIDDNGYLIFKGRKDDIVNKGGMKISCLKIQTEINKINGIKENAVIPYADDKKGNEIAAFVVADKQVTRDYIIDNLKSKIMNIEIPKKIIFVENIPRNCSGKIDKVFINNISALG</sequence>
<dbReference type="EMBL" id="LZYZ01000007">
    <property type="protein sequence ID" value="OOM09312.1"/>
    <property type="molecule type" value="Genomic_DNA"/>
</dbReference>
<evidence type="ECO:0000313" key="5">
    <source>
        <dbReference type="EMBL" id="OOM09312.1"/>
    </source>
</evidence>
<comment type="caution">
    <text evidence="5">The sequence shown here is derived from an EMBL/GenBank/DDBJ whole genome shotgun (WGS) entry which is preliminary data.</text>
</comment>
<comment type="similarity">
    <text evidence="1">Belongs to the ATP-dependent AMP-binding enzyme family.</text>
</comment>
<dbReference type="SUPFAM" id="SSF56801">
    <property type="entry name" value="Acetyl-CoA synthetase-like"/>
    <property type="match status" value="1"/>
</dbReference>
<dbReference type="InterPro" id="IPR025110">
    <property type="entry name" value="AMP-bd_C"/>
</dbReference>
<dbReference type="PANTHER" id="PTHR43201">
    <property type="entry name" value="ACYL-COA SYNTHETASE"/>
    <property type="match status" value="1"/>
</dbReference>
<dbReference type="Gene3D" id="3.30.300.30">
    <property type="match status" value="1"/>
</dbReference>
<gene>
    <name evidence="5" type="primary">yhfT</name>
    <name evidence="5" type="ORF">CLOSAC_35930</name>
</gene>
<dbReference type="Proteomes" id="UP000191154">
    <property type="component" value="Unassembled WGS sequence"/>
</dbReference>
<dbReference type="RefSeq" id="WP_242949978.1">
    <property type="nucleotide sequence ID" value="NZ_LZYZ01000007.1"/>
</dbReference>
<dbReference type="Gene3D" id="3.40.50.12780">
    <property type="entry name" value="N-terminal domain of ligase-like"/>
    <property type="match status" value="1"/>
</dbReference>
<dbReference type="AlphaFoldDB" id="A0A1S8MYQ2"/>
<accession>A0A1S8MYQ2</accession>
<evidence type="ECO:0000256" key="2">
    <source>
        <dbReference type="ARBA" id="ARBA00022598"/>
    </source>
</evidence>
<dbReference type="GO" id="GO:0006631">
    <property type="term" value="P:fatty acid metabolic process"/>
    <property type="evidence" value="ECO:0007669"/>
    <property type="project" value="TreeGrafter"/>
</dbReference>
<dbReference type="GO" id="GO:0031956">
    <property type="term" value="F:medium-chain fatty acid-CoA ligase activity"/>
    <property type="evidence" value="ECO:0007669"/>
    <property type="project" value="TreeGrafter"/>
</dbReference>
<protein>
    <submittedName>
        <fullName evidence="5">Putative acyl--CoA ligase YhfT</fullName>
        <ecNumber evidence="5">6.2.1.-</ecNumber>
    </submittedName>
</protein>
<feature type="domain" description="AMP-binding enzyme C-terminal" evidence="4">
    <location>
        <begin position="414"/>
        <end position="482"/>
    </location>
</feature>
<dbReference type="InterPro" id="IPR042099">
    <property type="entry name" value="ANL_N_sf"/>
</dbReference>
<dbReference type="InterPro" id="IPR000873">
    <property type="entry name" value="AMP-dep_synth/lig_dom"/>
</dbReference>
<feature type="domain" description="AMP-dependent synthetase/ligase" evidence="3">
    <location>
        <begin position="14"/>
        <end position="357"/>
    </location>
</feature>
<dbReference type="InterPro" id="IPR045851">
    <property type="entry name" value="AMP-bd_C_sf"/>
</dbReference>
<evidence type="ECO:0000313" key="6">
    <source>
        <dbReference type="Proteomes" id="UP000191154"/>
    </source>
</evidence>
<organism evidence="5 6">
    <name type="scientific">Clostridium saccharobutylicum</name>
    <dbReference type="NCBI Taxonomy" id="169679"/>
    <lineage>
        <taxon>Bacteria</taxon>
        <taxon>Bacillati</taxon>
        <taxon>Bacillota</taxon>
        <taxon>Clostridia</taxon>
        <taxon>Eubacteriales</taxon>
        <taxon>Clostridiaceae</taxon>
        <taxon>Clostridium</taxon>
    </lineage>
</organism>
<keyword evidence="2 5" id="KW-0436">Ligase</keyword>
<evidence type="ECO:0000259" key="4">
    <source>
        <dbReference type="Pfam" id="PF13193"/>
    </source>
</evidence>
<evidence type="ECO:0000256" key="1">
    <source>
        <dbReference type="ARBA" id="ARBA00006432"/>
    </source>
</evidence>
<reference evidence="5 6" key="1">
    <citation type="submission" date="2016-05" db="EMBL/GenBank/DDBJ databases">
        <title>Microbial solvent formation.</title>
        <authorList>
            <person name="Poehlein A."/>
            <person name="Montoya Solano J.D."/>
            <person name="Flitsch S."/>
            <person name="Krabben P."/>
            <person name="Duerre P."/>
            <person name="Daniel R."/>
        </authorList>
    </citation>
    <scope>NUCLEOTIDE SEQUENCE [LARGE SCALE GENOMIC DNA]</scope>
    <source>
        <strain evidence="5 6">L1-8</strain>
    </source>
</reference>
<proteinExistence type="inferred from homology"/>
<dbReference type="Pfam" id="PF00501">
    <property type="entry name" value="AMP-binding"/>
    <property type="match status" value="1"/>
</dbReference>
<name>A0A1S8MYQ2_CLOSA</name>
<dbReference type="EC" id="6.2.1.-" evidence="5"/>
<dbReference type="Pfam" id="PF13193">
    <property type="entry name" value="AMP-binding_C"/>
    <property type="match status" value="1"/>
</dbReference>